<dbReference type="OrthoDB" id="7630838at2"/>
<dbReference type="PANTHER" id="PTHR35814">
    <property type="match status" value="1"/>
</dbReference>
<dbReference type="Gene3D" id="1.20.120.550">
    <property type="entry name" value="Membrane associated eicosanoid/glutathione metabolism-like domain"/>
    <property type="match status" value="1"/>
</dbReference>
<accession>A0A1G9X0U4</accession>
<sequence length="130" mass="13508">MTAMQAVALYAGLNILLFLFLAVNVSLNRRRAKISLGTGNDAALEQACRTHGNAAENLPPALIALIMLGLLGTGTLVLHILGIALTLARGLHAYGLLTDPGRSMGRVIGTALTWLVLLAGALLLLSKAIS</sequence>
<reference evidence="6 7" key="1">
    <citation type="submission" date="2016-10" db="EMBL/GenBank/DDBJ databases">
        <authorList>
            <person name="de Groot N.N."/>
        </authorList>
    </citation>
    <scope>NUCLEOTIDE SEQUENCE [LARGE SCALE GENOMIC DNA]</scope>
    <source>
        <strain evidence="6 7">DSM 16077</strain>
    </source>
</reference>
<dbReference type="InterPro" id="IPR023352">
    <property type="entry name" value="MAPEG-like_dom_sf"/>
</dbReference>
<dbReference type="InterPro" id="IPR001129">
    <property type="entry name" value="Membr-assoc_MAPEG"/>
</dbReference>
<comment type="subcellular location">
    <subcellularLocation>
        <location evidence="1">Membrane</location>
    </subcellularLocation>
</comment>
<keyword evidence="3 5" id="KW-1133">Transmembrane helix</keyword>
<evidence type="ECO:0000256" key="3">
    <source>
        <dbReference type="ARBA" id="ARBA00022989"/>
    </source>
</evidence>
<dbReference type="AlphaFoldDB" id="A0A1G9X0U4"/>
<dbReference type="Pfam" id="PF01124">
    <property type="entry name" value="MAPEG"/>
    <property type="match status" value="1"/>
</dbReference>
<gene>
    <name evidence="6" type="ORF">SAMN04488568_1315</name>
</gene>
<evidence type="ECO:0000313" key="6">
    <source>
        <dbReference type="EMBL" id="SDM89965.1"/>
    </source>
</evidence>
<keyword evidence="7" id="KW-1185">Reference proteome</keyword>
<feature type="transmembrane region" description="Helical" evidence="5">
    <location>
        <begin position="107"/>
        <end position="125"/>
    </location>
</feature>
<evidence type="ECO:0000313" key="7">
    <source>
        <dbReference type="Proteomes" id="UP000199759"/>
    </source>
</evidence>
<keyword evidence="2 5" id="KW-0812">Transmembrane</keyword>
<proteinExistence type="predicted"/>
<dbReference type="RefSeq" id="WP_091771939.1">
    <property type="nucleotide sequence ID" value="NZ_FNHG01000031.1"/>
</dbReference>
<organism evidence="6 7">
    <name type="scientific">Maricaulis salignorans</name>
    <dbReference type="NCBI Taxonomy" id="144026"/>
    <lineage>
        <taxon>Bacteria</taxon>
        <taxon>Pseudomonadati</taxon>
        <taxon>Pseudomonadota</taxon>
        <taxon>Alphaproteobacteria</taxon>
        <taxon>Maricaulales</taxon>
        <taxon>Maricaulaceae</taxon>
        <taxon>Maricaulis</taxon>
    </lineage>
</organism>
<feature type="transmembrane region" description="Helical" evidence="5">
    <location>
        <begin position="61"/>
        <end position="87"/>
    </location>
</feature>
<evidence type="ECO:0000256" key="2">
    <source>
        <dbReference type="ARBA" id="ARBA00022692"/>
    </source>
</evidence>
<evidence type="ECO:0000256" key="1">
    <source>
        <dbReference type="ARBA" id="ARBA00004370"/>
    </source>
</evidence>
<dbReference type="SUPFAM" id="SSF161084">
    <property type="entry name" value="MAPEG domain-like"/>
    <property type="match status" value="1"/>
</dbReference>
<dbReference type="GO" id="GO:0016020">
    <property type="term" value="C:membrane"/>
    <property type="evidence" value="ECO:0007669"/>
    <property type="project" value="UniProtKB-SubCell"/>
</dbReference>
<evidence type="ECO:0000256" key="4">
    <source>
        <dbReference type="ARBA" id="ARBA00023136"/>
    </source>
</evidence>
<keyword evidence="4 5" id="KW-0472">Membrane</keyword>
<dbReference type="EMBL" id="FNHG01000031">
    <property type="protein sequence ID" value="SDM89965.1"/>
    <property type="molecule type" value="Genomic_DNA"/>
</dbReference>
<name>A0A1G9X0U4_9PROT</name>
<evidence type="ECO:0000256" key="5">
    <source>
        <dbReference type="SAM" id="Phobius"/>
    </source>
</evidence>
<protein>
    <recommendedName>
        <fullName evidence="8">Glutathione S-transferase</fullName>
    </recommendedName>
</protein>
<evidence type="ECO:0008006" key="8">
    <source>
        <dbReference type="Google" id="ProtNLM"/>
    </source>
</evidence>
<dbReference type="Proteomes" id="UP000199759">
    <property type="component" value="Unassembled WGS sequence"/>
</dbReference>
<dbReference type="STRING" id="144026.SAMN04488568_1315"/>
<feature type="transmembrane region" description="Helical" evidence="5">
    <location>
        <begin position="6"/>
        <end position="27"/>
    </location>
</feature>
<dbReference type="PANTHER" id="PTHR35814:SF1">
    <property type="entry name" value="GLUTATHIONE S-TRANSFERASE-RELATED"/>
    <property type="match status" value="1"/>
</dbReference>